<evidence type="ECO:0000256" key="10">
    <source>
        <dbReference type="SAM" id="MobiDB-lite"/>
    </source>
</evidence>
<feature type="active site" evidence="7">
    <location>
        <position position="226"/>
    </location>
</feature>
<dbReference type="STRING" id="762967.HMPREF9440_01512"/>
<sequence>MTTPPLIPHVFRKTFAALALVSVLSWTSGAPLLGAAPAHASAVTAKADQKAKAKATPTKAKPSTGKATAKKTSAQKTTAKKAVASKTAKSSAKKAAAKSTAKTTAKATRTKARGRKTLRTGWRPSDATQAGLRETDYPLSLSSSVAYVLDQDTGEELVLKNADVALPIASVTKLMTALVIAESGLPLDEKIKISREDYVRSNASSKLKSGMVLTRTAVLQAALMSSDNRAAHALARTFPGGKKAFVREMNARAAELGMTDSVFADPTGLDNRNHSTARDLGKLVNAVYAYSEIREASTAPVAKLKAGKRWLNMQTTNRLIGDPSWRIGIQKTGFTTAAGRCMVVQSEVGERRLVMVVLDSPDNGRRAEDMKTMRAFVETEPRFNQNFPSVRPYELF</sequence>
<keyword evidence="5" id="KW-0573">Peptidoglycan synthesis</keyword>
<dbReference type="HOGENOM" id="CLU_027070_0_3_4"/>
<dbReference type="GO" id="GO:0006508">
    <property type="term" value="P:proteolysis"/>
    <property type="evidence" value="ECO:0007669"/>
    <property type="project" value="InterPro"/>
</dbReference>
<dbReference type="PANTHER" id="PTHR21581:SF26">
    <property type="entry name" value="D-ALANYL-D-ALANINE ENDOPEPTIDASE"/>
    <property type="match status" value="1"/>
</dbReference>
<dbReference type="InterPro" id="IPR018044">
    <property type="entry name" value="Peptidase_S11"/>
</dbReference>
<dbReference type="PRINTS" id="PR00725">
    <property type="entry name" value="DADACBPTASE1"/>
</dbReference>
<feature type="signal peptide" evidence="11">
    <location>
        <begin position="1"/>
        <end position="40"/>
    </location>
</feature>
<proteinExistence type="inferred from homology"/>
<feature type="compositionally biased region" description="Low complexity" evidence="10">
    <location>
        <begin position="97"/>
        <end position="107"/>
    </location>
</feature>
<dbReference type="GO" id="GO:0071555">
    <property type="term" value="P:cell wall organization"/>
    <property type="evidence" value="ECO:0007669"/>
    <property type="project" value="UniProtKB-KW"/>
</dbReference>
<evidence type="ECO:0000256" key="4">
    <source>
        <dbReference type="ARBA" id="ARBA00022960"/>
    </source>
</evidence>
<keyword evidence="4" id="KW-0133">Cell shape</keyword>
<keyword evidence="14" id="KW-1185">Reference proteome</keyword>
<accession>H3KFJ5</accession>
<feature type="chain" id="PRO_5003587985" evidence="11">
    <location>
        <begin position="41"/>
        <end position="396"/>
    </location>
</feature>
<dbReference type="SUPFAM" id="SSF56601">
    <property type="entry name" value="beta-lactamase/transpeptidase-like"/>
    <property type="match status" value="1"/>
</dbReference>
<feature type="binding site" evidence="8">
    <location>
        <position position="331"/>
    </location>
    <ligand>
        <name>substrate</name>
    </ligand>
</feature>
<dbReference type="Pfam" id="PF00768">
    <property type="entry name" value="Peptidase_S11"/>
    <property type="match status" value="1"/>
</dbReference>
<feature type="active site" description="Proton acceptor" evidence="7">
    <location>
        <position position="173"/>
    </location>
</feature>
<evidence type="ECO:0000259" key="12">
    <source>
        <dbReference type="Pfam" id="PF00768"/>
    </source>
</evidence>
<dbReference type="GO" id="GO:0008360">
    <property type="term" value="P:regulation of cell shape"/>
    <property type="evidence" value="ECO:0007669"/>
    <property type="project" value="UniProtKB-KW"/>
</dbReference>
<organism evidence="13 14">
    <name type="scientific">Sutterella parvirubra YIT 11816</name>
    <dbReference type="NCBI Taxonomy" id="762967"/>
    <lineage>
        <taxon>Bacteria</taxon>
        <taxon>Pseudomonadati</taxon>
        <taxon>Pseudomonadota</taxon>
        <taxon>Betaproteobacteria</taxon>
        <taxon>Burkholderiales</taxon>
        <taxon>Sutterellaceae</taxon>
        <taxon>Sutterella</taxon>
    </lineage>
</organism>
<dbReference type="Gene3D" id="3.40.710.10">
    <property type="entry name" value="DD-peptidase/beta-lactamase superfamily"/>
    <property type="match status" value="1"/>
</dbReference>
<feature type="active site" description="Acyl-ester intermediate" evidence="7">
    <location>
        <position position="170"/>
    </location>
</feature>
<protein>
    <submittedName>
        <fullName evidence="13">Serine-type D-Ala-D-Ala carboxypeptidase</fullName>
    </submittedName>
</protein>
<dbReference type="Proteomes" id="UP000004956">
    <property type="component" value="Unassembled WGS sequence"/>
</dbReference>
<feature type="domain" description="Peptidase S11 D-alanyl-D-alanine carboxypeptidase A N-terminal" evidence="12">
    <location>
        <begin position="140"/>
        <end position="360"/>
    </location>
</feature>
<feature type="compositionally biased region" description="Low complexity" evidence="10">
    <location>
        <begin position="54"/>
        <end position="90"/>
    </location>
</feature>
<dbReference type="EMBL" id="AFBQ01000223">
    <property type="protein sequence ID" value="EHY31114.1"/>
    <property type="molecule type" value="Genomic_DNA"/>
</dbReference>
<reference evidence="13 14" key="1">
    <citation type="submission" date="2011-11" db="EMBL/GenBank/DDBJ databases">
        <authorList>
            <person name="Weinstock G."/>
            <person name="Sodergren E."/>
            <person name="Clifton S."/>
            <person name="Fulton L."/>
            <person name="Fulton B."/>
            <person name="Courtney L."/>
            <person name="Fronick C."/>
            <person name="Harrison M."/>
            <person name="Strong C."/>
            <person name="Farmer C."/>
            <person name="Delahaunty K."/>
            <person name="Markovic C."/>
            <person name="Hall O."/>
            <person name="Minx P."/>
            <person name="Tomlinson C."/>
            <person name="Mitreva M."/>
            <person name="Hou S."/>
            <person name="Chen J."/>
            <person name="Wollam A."/>
            <person name="Pepin K.H."/>
            <person name="Johnson M."/>
            <person name="Bhonagiri V."/>
            <person name="Zhang X."/>
            <person name="Suruliraj S."/>
            <person name="Warren W."/>
            <person name="Chinwalla A."/>
            <person name="Mardis E.R."/>
            <person name="Wilson R.K."/>
        </authorList>
    </citation>
    <scope>NUCLEOTIDE SEQUENCE [LARGE SCALE GENOMIC DNA]</scope>
    <source>
        <strain evidence="13 14">YIT 11816</strain>
    </source>
</reference>
<evidence type="ECO:0000256" key="11">
    <source>
        <dbReference type="SAM" id="SignalP"/>
    </source>
</evidence>
<feature type="compositionally biased region" description="Basic residues" evidence="10">
    <location>
        <begin position="108"/>
        <end position="118"/>
    </location>
</feature>
<keyword evidence="6" id="KW-0961">Cell wall biogenesis/degradation</keyword>
<evidence type="ECO:0000256" key="7">
    <source>
        <dbReference type="PIRSR" id="PIRSR618044-1"/>
    </source>
</evidence>
<evidence type="ECO:0000256" key="9">
    <source>
        <dbReference type="RuleBase" id="RU004016"/>
    </source>
</evidence>
<keyword evidence="13" id="KW-0645">Protease</keyword>
<evidence type="ECO:0000256" key="3">
    <source>
        <dbReference type="ARBA" id="ARBA00022801"/>
    </source>
</evidence>
<keyword evidence="13" id="KW-0121">Carboxypeptidase</keyword>
<evidence type="ECO:0000256" key="5">
    <source>
        <dbReference type="ARBA" id="ARBA00022984"/>
    </source>
</evidence>
<dbReference type="AlphaFoldDB" id="H3KFJ5"/>
<dbReference type="MEROPS" id="S11.002"/>
<keyword evidence="3" id="KW-0378">Hydrolase</keyword>
<evidence type="ECO:0000256" key="8">
    <source>
        <dbReference type="PIRSR" id="PIRSR618044-2"/>
    </source>
</evidence>
<evidence type="ECO:0000256" key="1">
    <source>
        <dbReference type="ARBA" id="ARBA00007164"/>
    </source>
</evidence>
<evidence type="ECO:0000256" key="2">
    <source>
        <dbReference type="ARBA" id="ARBA00022729"/>
    </source>
</evidence>
<dbReference type="RefSeq" id="WP_008542520.1">
    <property type="nucleotide sequence ID" value="NZ_JH604977.1"/>
</dbReference>
<evidence type="ECO:0000313" key="14">
    <source>
        <dbReference type="Proteomes" id="UP000004956"/>
    </source>
</evidence>
<evidence type="ECO:0000256" key="6">
    <source>
        <dbReference type="ARBA" id="ARBA00023316"/>
    </source>
</evidence>
<dbReference type="InterPro" id="IPR012338">
    <property type="entry name" value="Beta-lactam/transpept-like"/>
</dbReference>
<dbReference type="GO" id="GO:0009252">
    <property type="term" value="P:peptidoglycan biosynthetic process"/>
    <property type="evidence" value="ECO:0007669"/>
    <property type="project" value="UniProtKB-KW"/>
</dbReference>
<keyword evidence="2 11" id="KW-0732">Signal</keyword>
<dbReference type="PATRIC" id="fig|762967.3.peg.1192"/>
<dbReference type="InterPro" id="IPR001967">
    <property type="entry name" value="Peptidase_S11_N"/>
</dbReference>
<feature type="region of interest" description="Disordered" evidence="10">
    <location>
        <begin position="49"/>
        <end position="133"/>
    </location>
</feature>
<name>H3KFJ5_9BURK</name>
<comment type="similarity">
    <text evidence="1 9">Belongs to the peptidase S11 family.</text>
</comment>
<dbReference type="PANTHER" id="PTHR21581">
    <property type="entry name" value="D-ALANYL-D-ALANINE CARBOXYPEPTIDASE"/>
    <property type="match status" value="1"/>
</dbReference>
<dbReference type="GO" id="GO:0009002">
    <property type="term" value="F:serine-type D-Ala-D-Ala carboxypeptidase activity"/>
    <property type="evidence" value="ECO:0007669"/>
    <property type="project" value="InterPro"/>
</dbReference>
<comment type="caution">
    <text evidence="13">The sequence shown here is derived from an EMBL/GenBank/DDBJ whole genome shotgun (WGS) entry which is preliminary data.</text>
</comment>
<gene>
    <name evidence="13" type="ORF">HMPREF9440_01512</name>
</gene>
<evidence type="ECO:0000313" key="13">
    <source>
        <dbReference type="EMBL" id="EHY31114.1"/>
    </source>
</evidence>